<dbReference type="InterPro" id="IPR035425">
    <property type="entry name" value="CENP-T/H4_C"/>
</dbReference>
<dbReference type="EMBL" id="AZGY01000013">
    <property type="protein sequence ID" value="KZZ93299.1"/>
    <property type="molecule type" value="Genomic_DNA"/>
</dbReference>
<dbReference type="GO" id="GO:0071821">
    <property type="term" value="C:FANCM-MHF complex"/>
    <property type="evidence" value="ECO:0007669"/>
    <property type="project" value="TreeGrafter"/>
</dbReference>
<dbReference type="GO" id="GO:0003682">
    <property type="term" value="F:chromatin binding"/>
    <property type="evidence" value="ECO:0007669"/>
    <property type="project" value="TreeGrafter"/>
</dbReference>
<dbReference type="GO" id="GO:0046982">
    <property type="term" value="F:protein heterodimerization activity"/>
    <property type="evidence" value="ECO:0007669"/>
    <property type="project" value="InterPro"/>
</dbReference>
<keyword evidence="8" id="KW-1185">Reference proteome</keyword>
<dbReference type="PANTHER" id="PTHR22980:SF5">
    <property type="entry name" value="CENP-T_HISTONE H4 HISTONE FOLD DOMAIN-CONTAINING PROTEIN"/>
    <property type="match status" value="1"/>
</dbReference>
<feature type="region of interest" description="Disordered" evidence="5">
    <location>
        <begin position="350"/>
        <end position="426"/>
    </location>
</feature>
<evidence type="ECO:0000256" key="1">
    <source>
        <dbReference type="ARBA" id="ARBA00004123"/>
    </source>
</evidence>
<gene>
    <name evidence="7" type="ORF">AAL_05684</name>
</gene>
<dbReference type="OrthoDB" id="10071681at2759"/>
<dbReference type="PANTHER" id="PTHR22980">
    <property type="entry name" value="CORTISTATIN"/>
    <property type="match status" value="1"/>
</dbReference>
<sequence length="557" mass="60649">MDSSPQNNEASRADPSPDNPAAVRTPRNRRAISVEPPSSRRSALRTPLDRTASRDLLNSVRRGVSAADGRRQNAPTPHATAARRALEQRRTALLTPGRARRQSLLEQRETPMGILGKLSRVLANDTEPFASSSSSPQGRPSSVRPASGDGGDDDDDEELPILPRPPRPSLPPAQSENSDSPPPPSRGPDETMTVPGVELPRRALSEQPTPHSRSSLNGLRRSDLFVSDDDTGPLQRPSDFFPGLLEDIQARPSAGGDTTFSRIDRDDRRSTIGRQSEIGLDLPPDVADQTTFVLSPPAVDGDATSPLQERSIAGVSDRGAAGTAGLGEVTVISGVGKDDDTAIYDRSMPALLEDEPEEGLYTEGNVNVVEDEEEEEQPEEEEEPVGEMDSDPEQHELDTSAAAVAQPRPVSGLKKRQRRISRHGIEYPPLPPSFVKRVAQTALHSSGLSNHRVSTDTLTALTQASEWFFEQLGDDLGAYASHAKRKIIEESDMATLMRRQRQITSDATLFSLAQRHLPRELLQELKMPPPPGGKIPRKRRREEETEESSETTSTPSS</sequence>
<feature type="compositionally biased region" description="Basic residues" evidence="5">
    <location>
        <begin position="413"/>
        <end position="422"/>
    </location>
</feature>
<dbReference type="AlphaFoldDB" id="A0A168A037"/>
<feature type="compositionally biased region" description="Pro residues" evidence="5">
    <location>
        <begin position="162"/>
        <end position="171"/>
    </location>
</feature>
<dbReference type="Gene3D" id="1.10.20.10">
    <property type="entry name" value="Histone, subunit A"/>
    <property type="match status" value="1"/>
</dbReference>
<evidence type="ECO:0000256" key="5">
    <source>
        <dbReference type="SAM" id="MobiDB-lite"/>
    </source>
</evidence>
<dbReference type="GO" id="GO:0005694">
    <property type="term" value="C:chromosome"/>
    <property type="evidence" value="ECO:0007669"/>
    <property type="project" value="UniProtKB-SubCell"/>
</dbReference>
<organism evidence="7 8">
    <name type="scientific">Moelleriella libera RCEF 2490</name>
    <dbReference type="NCBI Taxonomy" id="1081109"/>
    <lineage>
        <taxon>Eukaryota</taxon>
        <taxon>Fungi</taxon>
        <taxon>Dikarya</taxon>
        <taxon>Ascomycota</taxon>
        <taxon>Pezizomycotina</taxon>
        <taxon>Sordariomycetes</taxon>
        <taxon>Hypocreomycetidae</taxon>
        <taxon>Hypocreales</taxon>
        <taxon>Clavicipitaceae</taxon>
        <taxon>Moelleriella</taxon>
    </lineage>
</organism>
<feature type="region of interest" description="Disordered" evidence="5">
    <location>
        <begin position="520"/>
        <end position="557"/>
    </location>
</feature>
<keyword evidence="3" id="KW-0158">Chromosome</keyword>
<evidence type="ECO:0000313" key="7">
    <source>
        <dbReference type="EMBL" id="KZZ93299.1"/>
    </source>
</evidence>
<dbReference type="CDD" id="cd22920">
    <property type="entry name" value="HFD_CENP-T"/>
    <property type="match status" value="1"/>
</dbReference>
<comment type="caution">
    <text evidence="7">The sequence shown here is derived from an EMBL/GenBank/DDBJ whole genome shotgun (WGS) entry which is preliminary data.</text>
</comment>
<evidence type="ECO:0000256" key="3">
    <source>
        <dbReference type="ARBA" id="ARBA00022454"/>
    </source>
</evidence>
<dbReference type="InterPro" id="IPR009072">
    <property type="entry name" value="Histone-fold"/>
</dbReference>
<name>A0A168A037_9HYPO</name>
<feature type="region of interest" description="Disordered" evidence="5">
    <location>
        <begin position="1"/>
        <end position="284"/>
    </location>
</feature>
<evidence type="ECO:0000313" key="8">
    <source>
        <dbReference type="Proteomes" id="UP000078544"/>
    </source>
</evidence>
<evidence type="ECO:0000256" key="4">
    <source>
        <dbReference type="ARBA" id="ARBA00023242"/>
    </source>
</evidence>
<feature type="compositionally biased region" description="Low complexity" evidence="5">
    <location>
        <begin position="131"/>
        <end position="147"/>
    </location>
</feature>
<protein>
    <submittedName>
        <fullName evidence="7">Histone-fold protein</fullName>
    </submittedName>
</protein>
<feature type="compositionally biased region" description="Acidic residues" evidence="5">
    <location>
        <begin position="369"/>
        <end position="391"/>
    </location>
</feature>
<evidence type="ECO:0000256" key="2">
    <source>
        <dbReference type="ARBA" id="ARBA00004286"/>
    </source>
</evidence>
<dbReference type="Pfam" id="PF15511">
    <property type="entry name" value="CENP-T_C"/>
    <property type="match status" value="1"/>
</dbReference>
<keyword evidence="4" id="KW-0539">Nucleus</keyword>
<dbReference type="GO" id="GO:0031297">
    <property type="term" value="P:replication fork processing"/>
    <property type="evidence" value="ECO:0007669"/>
    <property type="project" value="TreeGrafter"/>
</dbReference>
<feature type="compositionally biased region" description="Acidic residues" evidence="5">
    <location>
        <begin position="150"/>
        <end position="159"/>
    </location>
</feature>
<reference evidence="7 8" key="1">
    <citation type="journal article" date="2016" name="Genome Biol. Evol.">
        <title>Divergent and convergent evolution of fungal pathogenicity.</title>
        <authorList>
            <person name="Shang Y."/>
            <person name="Xiao G."/>
            <person name="Zheng P."/>
            <person name="Cen K."/>
            <person name="Zhan S."/>
            <person name="Wang C."/>
        </authorList>
    </citation>
    <scope>NUCLEOTIDE SEQUENCE [LARGE SCALE GENOMIC DNA]</scope>
    <source>
        <strain evidence="7 8">RCEF 2490</strain>
    </source>
</reference>
<feature type="compositionally biased region" description="Polar residues" evidence="5">
    <location>
        <begin position="1"/>
        <end position="10"/>
    </location>
</feature>
<accession>A0A168A037</accession>
<dbReference type="Proteomes" id="UP000078544">
    <property type="component" value="Unassembled WGS sequence"/>
</dbReference>
<feature type="compositionally biased region" description="Polar residues" evidence="5">
    <location>
        <begin position="206"/>
        <end position="217"/>
    </location>
</feature>
<dbReference type="STRING" id="1081109.A0A168A037"/>
<evidence type="ECO:0000259" key="6">
    <source>
        <dbReference type="Pfam" id="PF15511"/>
    </source>
</evidence>
<dbReference type="SUPFAM" id="SSF47113">
    <property type="entry name" value="Histone-fold"/>
    <property type="match status" value="1"/>
</dbReference>
<feature type="compositionally biased region" description="Low complexity" evidence="5">
    <location>
        <begin position="74"/>
        <end position="83"/>
    </location>
</feature>
<comment type="subcellular location">
    <subcellularLocation>
        <location evidence="2">Chromosome</location>
    </subcellularLocation>
    <subcellularLocation>
        <location evidence="1">Nucleus</location>
    </subcellularLocation>
</comment>
<dbReference type="GO" id="GO:0000712">
    <property type="term" value="P:resolution of meiotic recombination intermediates"/>
    <property type="evidence" value="ECO:0007669"/>
    <property type="project" value="TreeGrafter"/>
</dbReference>
<feature type="domain" description="CENP-T/Histone H4 histone fold" evidence="6">
    <location>
        <begin position="423"/>
        <end position="529"/>
    </location>
</feature>
<proteinExistence type="predicted"/>